<evidence type="ECO:0000256" key="1">
    <source>
        <dbReference type="RuleBase" id="RU003513"/>
    </source>
</evidence>
<dbReference type="SUPFAM" id="SSF53756">
    <property type="entry name" value="UDP-Glycosyltransferase/glycogen phosphorylase"/>
    <property type="match status" value="2"/>
</dbReference>
<feature type="domain" description="UDP-N-acetylglucosamine 2-epimerase" evidence="2">
    <location>
        <begin position="27"/>
        <end position="187"/>
    </location>
</feature>
<comment type="similarity">
    <text evidence="1">Belongs to the UDP-N-acetylglucosamine 2-epimerase family.</text>
</comment>
<dbReference type="Pfam" id="PF02350">
    <property type="entry name" value="Epimerase_2"/>
    <property type="match status" value="2"/>
</dbReference>
<evidence type="ECO:0000313" key="3">
    <source>
        <dbReference type="EMBL" id="ADG29901.1"/>
    </source>
</evidence>
<organism evidence="3">
    <name type="scientific">Thiomonas intermedia (strain K12)</name>
    <name type="common">Thiobacillus intermedius</name>
    <dbReference type="NCBI Taxonomy" id="75379"/>
    <lineage>
        <taxon>Bacteria</taxon>
        <taxon>Pseudomonadati</taxon>
        <taxon>Pseudomonadota</taxon>
        <taxon>Betaproteobacteria</taxon>
        <taxon>Burkholderiales</taxon>
        <taxon>Thiomonas</taxon>
    </lineage>
</organism>
<gene>
    <name evidence="3" type="ordered locus">Tint_0496</name>
</gene>
<proteinExistence type="inferred from homology"/>
<dbReference type="GO" id="GO:0016853">
    <property type="term" value="F:isomerase activity"/>
    <property type="evidence" value="ECO:0007669"/>
    <property type="project" value="UniProtKB-KW"/>
</dbReference>
<keyword evidence="1" id="KW-0413">Isomerase</keyword>
<protein>
    <submittedName>
        <fullName evidence="3">UDP-N-acetyl-D-glucosamine 2-epimerase, UDP-hydrolysing</fullName>
    </submittedName>
</protein>
<dbReference type="EMBL" id="CP002021">
    <property type="protein sequence ID" value="ADG29901.1"/>
    <property type="molecule type" value="Genomic_DNA"/>
</dbReference>
<dbReference type="AlphaFoldDB" id="D5X577"/>
<accession>D5X577</accession>
<dbReference type="HOGENOM" id="CLU_061127_0_0_4"/>
<dbReference type="InterPro" id="IPR029767">
    <property type="entry name" value="WecB-like"/>
</dbReference>
<dbReference type="PANTHER" id="PTHR43174:SF3">
    <property type="entry name" value="UDP-N-ACETYLGLUCOSAMINE 2-EPIMERASE"/>
    <property type="match status" value="1"/>
</dbReference>
<dbReference type="Gene3D" id="3.40.50.2000">
    <property type="entry name" value="Glycogen Phosphorylase B"/>
    <property type="match status" value="3"/>
</dbReference>
<dbReference type="BioCyc" id="TINT75379:TINT_RS02500-MONOMER"/>
<dbReference type="PANTHER" id="PTHR43174">
    <property type="entry name" value="UDP-N-ACETYLGLUCOSAMINE 2-EPIMERASE"/>
    <property type="match status" value="1"/>
</dbReference>
<name>D5X577_THIK1</name>
<dbReference type="STRING" id="75379.Tint_0496"/>
<reference evidence="3" key="1">
    <citation type="submission" date="2010-04" db="EMBL/GenBank/DDBJ databases">
        <title>Complete sequence of Thiomonas intermedia K12.</title>
        <authorList>
            <consortium name="US DOE Joint Genome Institute"/>
            <person name="Lucas S."/>
            <person name="Copeland A."/>
            <person name="Lapidus A."/>
            <person name="Cheng J.-F."/>
            <person name="Bruce D."/>
            <person name="Goodwin L."/>
            <person name="Pitluck S."/>
            <person name="Davenport K."/>
            <person name="Detter J.C."/>
            <person name="Han C."/>
            <person name="Tapia R."/>
            <person name="Land M."/>
            <person name="Hauser L."/>
            <person name="Kyrpides N."/>
            <person name="Ovchinnikova G."/>
            <person name="Kerfeld C.A."/>
            <person name="Cannon G.C."/>
            <person name="Heinhorst S."/>
            <person name="Woyke T."/>
        </authorList>
    </citation>
    <scope>NUCLEOTIDE SEQUENCE [LARGE SCALE GENOMIC DNA]</scope>
    <source>
        <strain evidence="3">K12</strain>
    </source>
</reference>
<dbReference type="KEGG" id="tin:Tint_0496"/>
<sequence>MPRRILYLSGTRADFGLMRQTLHVAAAHPGLEVAVAVTGMHLHPDYGHTVDVIQASGLRIAARVPSDVGARDGAGMTRAISQTLAGLAPVLQAERPDALLLLGDRGEMLAGAIAALHLGVPSIHLHGGERSGTVDEPVRHAISKLAALHFCATAQSRERLIAMGEDPQRVHVVGAPGLDDLSDVRQLPREAALRALRAALERQTPHPNPPHAWGGRTDVAEGRFAPPPLVGETGRGIRREREALFSPPPLVGEAGRGIRREREALFSPPPPVGEAGRGSLAERPYALVLFHPVVQEANDAAAQTQALLDGLRAAGAGSAFSVVWLAPNADAGSGHIEALLRAQQWPGFHRITHLPRTDYLVALRHAAVLAGNSSSGIIEAASLGTRVVNVGSRQNLRERNANTVDVPPQASAIEAAVRQALALGPWPHPQDNVYGDGRSAARIVHLLATLPLSGDLLHKVIRY</sequence>
<evidence type="ECO:0000259" key="2">
    <source>
        <dbReference type="Pfam" id="PF02350"/>
    </source>
</evidence>
<dbReference type="InterPro" id="IPR003331">
    <property type="entry name" value="UDP_GlcNAc_Epimerase_2_dom"/>
</dbReference>
<dbReference type="eggNOG" id="COG0381">
    <property type="taxonomic scope" value="Bacteria"/>
</dbReference>
<feature type="domain" description="UDP-N-acetylglucosamine 2-epimerase" evidence="2">
    <location>
        <begin position="280"/>
        <end position="447"/>
    </location>
</feature>